<dbReference type="EMBL" id="CP060244">
    <property type="protein sequence ID" value="QNT77415.1"/>
    <property type="molecule type" value="Genomic_DNA"/>
</dbReference>
<proteinExistence type="predicted"/>
<evidence type="ECO:0000256" key="2">
    <source>
        <dbReference type="SAM" id="Phobius"/>
    </source>
</evidence>
<reference evidence="3 4" key="1">
    <citation type="submission" date="2020-08" db="EMBL/GenBank/DDBJ databases">
        <title>Complete genome sequence of Entomobacter blattae G55GP.</title>
        <authorList>
            <person name="Poehlein A."/>
            <person name="Guzman J."/>
            <person name="Daniel R."/>
            <person name="Vilcinskas A."/>
        </authorList>
    </citation>
    <scope>NUCLEOTIDE SEQUENCE [LARGE SCALE GENOMIC DNA]</scope>
    <source>
        <strain evidence="3 4">G55GP</strain>
    </source>
</reference>
<feature type="compositionally biased region" description="Polar residues" evidence="1">
    <location>
        <begin position="129"/>
        <end position="149"/>
    </location>
</feature>
<protein>
    <submittedName>
        <fullName evidence="3">Uncharacterized protein</fullName>
    </submittedName>
</protein>
<sequence length="343" mass="38433">MQAFFPAWLPYWAQVSLIGGVSLLLCAVLLMPFAVFGLKSRLHYIEAQLEDVQTALRVIASRLPQRGTEGATPSLRRIVSDEEIFDPQPLTRTSYQSQEGSPKNPDPQSNPQGHSPLQREEIFTPQAENGLTPSVLNSTDAYQPRSPYTASEEGRSVVPDRASSQKNPLWSEDKNATRQRSKEEASYSKESIYKSGYREIPSSTSFPHKAHSEEKFYVLGRAEETLEGKARMSSFRERDHLPQEVPLRSPGRGGANQSPKREGYFAWKSTGHSFPDGGSSSVSQRVEPQLSPNPFQGEEQRDEKDAIFSPPRGREPGFGDASHKRDHARQERREPGLRWPPSS</sequence>
<evidence type="ECO:0000313" key="4">
    <source>
        <dbReference type="Proteomes" id="UP000516349"/>
    </source>
</evidence>
<name>A0A7H1NNQ5_9PROT</name>
<feature type="region of interest" description="Disordered" evidence="1">
    <location>
        <begin position="129"/>
        <end position="213"/>
    </location>
</feature>
<feature type="region of interest" description="Disordered" evidence="1">
    <location>
        <begin position="81"/>
        <end position="116"/>
    </location>
</feature>
<feature type="compositionally biased region" description="Basic and acidic residues" evidence="1">
    <location>
        <begin position="171"/>
        <end position="187"/>
    </location>
</feature>
<keyword evidence="2" id="KW-1133">Transmembrane helix</keyword>
<keyword evidence="4" id="KW-1185">Reference proteome</keyword>
<feature type="compositionally biased region" description="Basic and acidic residues" evidence="1">
    <location>
        <begin position="228"/>
        <end position="242"/>
    </location>
</feature>
<feature type="compositionally biased region" description="Polar residues" evidence="1">
    <location>
        <begin position="90"/>
        <end position="115"/>
    </location>
</feature>
<keyword evidence="2" id="KW-0812">Transmembrane</keyword>
<organism evidence="3 4">
    <name type="scientific">Entomobacter blattae</name>
    <dbReference type="NCBI Taxonomy" id="2762277"/>
    <lineage>
        <taxon>Bacteria</taxon>
        <taxon>Pseudomonadati</taxon>
        <taxon>Pseudomonadota</taxon>
        <taxon>Alphaproteobacteria</taxon>
        <taxon>Acetobacterales</taxon>
        <taxon>Acetobacteraceae</taxon>
        <taxon>Entomobacter</taxon>
    </lineage>
</organism>
<accession>A0A7H1NNQ5</accession>
<feature type="region of interest" description="Disordered" evidence="1">
    <location>
        <begin position="228"/>
        <end position="343"/>
    </location>
</feature>
<feature type="transmembrane region" description="Helical" evidence="2">
    <location>
        <begin position="12"/>
        <end position="38"/>
    </location>
</feature>
<feature type="compositionally biased region" description="Basic and acidic residues" evidence="1">
    <location>
        <begin position="298"/>
        <end position="336"/>
    </location>
</feature>
<evidence type="ECO:0000313" key="3">
    <source>
        <dbReference type="EMBL" id="QNT77415.1"/>
    </source>
</evidence>
<dbReference type="Proteomes" id="UP000516349">
    <property type="component" value="Chromosome"/>
</dbReference>
<feature type="compositionally biased region" description="Polar residues" evidence="1">
    <location>
        <begin position="278"/>
        <end position="294"/>
    </location>
</feature>
<gene>
    <name evidence="3" type="ORF">JGUZn3_01500</name>
</gene>
<dbReference type="AlphaFoldDB" id="A0A7H1NNQ5"/>
<keyword evidence="2" id="KW-0472">Membrane</keyword>
<dbReference type="RefSeq" id="WP_203413902.1">
    <property type="nucleotide sequence ID" value="NZ_CP060244.1"/>
</dbReference>
<evidence type="ECO:0000256" key="1">
    <source>
        <dbReference type="SAM" id="MobiDB-lite"/>
    </source>
</evidence>
<dbReference type="KEGG" id="ebla:JGUZn3_01500"/>